<evidence type="ECO:0000313" key="1">
    <source>
        <dbReference type="EMBL" id="KKK82830.1"/>
    </source>
</evidence>
<comment type="caution">
    <text evidence="1">The sequence shown here is derived from an EMBL/GenBank/DDBJ whole genome shotgun (WGS) entry which is preliminary data.</text>
</comment>
<reference evidence="1" key="1">
    <citation type="journal article" date="2015" name="Nature">
        <title>Complex archaea that bridge the gap between prokaryotes and eukaryotes.</title>
        <authorList>
            <person name="Spang A."/>
            <person name="Saw J.H."/>
            <person name="Jorgensen S.L."/>
            <person name="Zaremba-Niedzwiedzka K."/>
            <person name="Martijn J."/>
            <person name="Lind A.E."/>
            <person name="van Eijk R."/>
            <person name="Schleper C."/>
            <person name="Guy L."/>
            <person name="Ettema T.J."/>
        </authorList>
    </citation>
    <scope>NUCLEOTIDE SEQUENCE</scope>
</reference>
<accession>A0A0F8ZA64</accession>
<dbReference type="AlphaFoldDB" id="A0A0F8ZA64"/>
<sequence>SCDAKDEIEGEEGGQEVRFSAYADADGEYEEFFRATPYGDAKLGILNGAAADFFEKGATYRVTFEKVD</sequence>
<dbReference type="EMBL" id="LAZR01052493">
    <property type="protein sequence ID" value="KKK82830.1"/>
    <property type="molecule type" value="Genomic_DNA"/>
</dbReference>
<proteinExistence type="predicted"/>
<protein>
    <submittedName>
        <fullName evidence="1">Uncharacterized protein</fullName>
    </submittedName>
</protein>
<gene>
    <name evidence="1" type="ORF">LCGC14_2799490</name>
</gene>
<name>A0A0F8ZA64_9ZZZZ</name>
<feature type="non-terminal residue" evidence="1">
    <location>
        <position position="1"/>
    </location>
</feature>
<organism evidence="1">
    <name type="scientific">marine sediment metagenome</name>
    <dbReference type="NCBI Taxonomy" id="412755"/>
    <lineage>
        <taxon>unclassified sequences</taxon>
        <taxon>metagenomes</taxon>
        <taxon>ecological metagenomes</taxon>
    </lineage>
</organism>